<evidence type="ECO:0000313" key="2">
    <source>
        <dbReference type="Proteomes" id="UP000537890"/>
    </source>
</evidence>
<organism evidence="1 2">
    <name type="scientific">Candidatus Methanofishera endochildressiae</name>
    <dbReference type="NCBI Taxonomy" id="2738884"/>
    <lineage>
        <taxon>Bacteria</taxon>
        <taxon>Pseudomonadati</taxon>
        <taxon>Pseudomonadota</taxon>
        <taxon>Gammaproteobacteria</taxon>
        <taxon>Candidatus Methanofishera</taxon>
    </lineage>
</organism>
<dbReference type="AlphaFoldDB" id="A0A7Z0MNN0"/>
<sequence>MNRIGGVMVSLLASSVVDRRLRLFINGSTKTIKFVFVASPFKLRGIWEKEQKETGWLGIRIKYPVGDISIYGLLFVSSELALSKSS</sequence>
<dbReference type="Proteomes" id="UP000537890">
    <property type="component" value="Unassembled WGS sequence"/>
</dbReference>
<reference evidence="1 2" key="1">
    <citation type="submission" date="2020-05" db="EMBL/GenBank/DDBJ databases">
        <title>Horizontal transmission and recombination maintain forever young bacterial symbiont genomes.</title>
        <authorList>
            <person name="Russell S.L."/>
            <person name="Pepper-Tunick E."/>
            <person name="Svedberg J."/>
            <person name="Byrne A."/>
            <person name="Ruelas Castillo J."/>
            <person name="Vollmers C."/>
            <person name="Beinart R.A."/>
            <person name="Corbett-Detig R."/>
        </authorList>
    </citation>
    <scope>NUCLEOTIDE SEQUENCE [LARGE SCALE GENOMIC DNA]</scope>
    <source>
        <strain evidence="1">4727-3</strain>
    </source>
</reference>
<name>A0A7Z0MNN0_9GAMM</name>
<proteinExistence type="predicted"/>
<protein>
    <submittedName>
        <fullName evidence="1">Uncharacterized protein</fullName>
    </submittedName>
</protein>
<dbReference type="EMBL" id="JACCHS010000071">
    <property type="protein sequence ID" value="NYT47026.1"/>
    <property type="molecule type" value="Genomic_DNA"/>
</dbReference>
<accession>A0A7Z0MNN0</accession>
<gene>
    <name evidence="1" type="ORF">H0A75_04870</name>
</gene>
<comment type="caution">
    <text evidence="1">The sequence shown here is derived from an EMBL/GenBank/DDBJ whole genome shotgun (WGS) entry which is preliminary data.</text>
</comment>
<evidence type="ECO:0000313" key="1">
    <source>
        <dbReference type="EMBL" id="NYT47026.1"/>
    </source>
</evidence>